<evidence type="ECO:0000313" key="1">
    <source>
        <dbReference type="EMBL" id="ART31963.1"/>
    </source>
</evidence>
<keyword evidence="1" id="KW-0496">Mitochondrion</keyword>
<sequence>MIPLTVTLEFRSFFFSKESDSLKSYDTVTSESIWASITDGRGW</sequence>
<gene>
    <name evidence="1" type="ORF">AEK19_MT1790</name>
</gene>
<reference evidence="1" key="1">
    <citation type="submission" date="2017-03" db="EMBL/GenBank/DDBJ databases">
        <title>The mitochondrial genome of the carnivorous plant Utricularia reniformis (Lentibulariaceae): structure, comparative analysis and evolutionary landmarks.</title>
        <authorList>
            <person name="Silva S.R."/>
            <person name="Alvarenga D.O."/>
            <person name="Michael T.P."/>
            <person name="Miranda V.F.O."/>
            <person name="Varani A.M."/>
        </authorList>
    </citation>
    <scope>NUCLEOTIDE SEQUENCE</scope>
</reference>
<accession>A0A1Y0B3J9</accession>
<geneLocation type="mitochondrion" evidence="1"/>
<organism evidence="1">
    <name type="scientific">Utricularia reniformis</name>
    <dbReference type="NCBI Taxonomy" id="192314"/>
    <lineage>
        <taxon>Eukaryota</taxon>
        <taxon>Viridiplantae</taxon>
        <taxon>Streptophyta</taxon>
        <taxon>Embryophyta</taxon>
        <taxon>Tracheophyta</taxon>
        <taxon>Spermatophyta</taxon>
        <taxon>Magnoliopsida</taxon>
        <taxon>eudicotyledons</taxon>
        <taxon>Gunneridae</taxon>
        <taxon>Pentapetalae</taxon>
        <taxon>asterids</taxon>
        <taxon>lamiids</taxon>
        <taxon>Lamiales</taxon>
        <taxon>Lentibulariaceae</taxon>
        <taxon>Utricularia</taxon>
    </lineage>
</organism>
<dbReference type="AlphaFoldDB" id="A0A1Y0B3J9"/>
<name>A0A1Y0B3J9_9LAMI</name>
<proteinExistence type="predicted"/>
<dbReference type="EMBL" id="KY774314">
    <property type="protein sequence ID" value="ART31963.1"/>
    <property type="molecule type" value="Genomic_DNA"/>
</dbReference>
<protein>
    <submittedName>
        <fullName evidence="1">Uncharacterized protein</fullName>
    </submittedName>
</protein>